<dbReference type="Proteomes" id="UP000266301">
    <property type="component" value="Chromosome"/>
</dbReference>
<keyword evidence="3" id="KW-0812">Transmembrane</keyword>
<dbReference type="OrthoDB" id="1886549at2"/>
<evidence type="ECO:0000256" key="2">
    <source>
        <dbReference type="ARBA" id="ARBA00022452"/>
    </source>
</evidence>
<dbReference type="Gene3D" id="1.20.1600.10">
    <property type="entry name" value="Outer membrane efflux proteins (OEP)"/>
    <property type="match status" value="2"/>
</dbReference>
<keyword evidence="9" id="KW-1185">Reference proteome</keyword>
<gene>
    <name evidence="8" type="ORF">D4Z93_01695</name>
</gene>
<keyword evidence="7" id="KW-0732">Signal</keyword>
<dbReference type="PANTHER" id="PTHR30026:SF20">
    <property type="entry name" value="OUTER MEMBRANE PROTEIN TOLC"/>
    <property type="match status" value="1"/>
</dbReference>
<evidence type="ECO:0000256" key="6">
    <source>
        <dbReference type="SAM" id="Coils"/>
    </source>
</evidence>
<name>A0A386H182_9CLOT</name>
<reference evidence="8 9" key="1">
    <citation type="journal article" date="2019" name="Int. J. Syst. Evol. Microbiol.">
        <title>Clostridium fermenticellae sp. nov., isolated from the mud in a fermentation cellar for the production of the Chinese liquor, baijiu.</title>
        <authorList>
            <person name="Xu P.X."/>
            <person name="Chai L.J."/>
            <person name="Qiu T."/>
            <person name="Zhang X.J."/>
            <person name="Lu Z.M."/>
            <person name="Xiao C."/>
            <person name="Wang S.T."/>
            <person name="Shen C.H."/>
            <person name="Shi J.S."/>
            <person name="Xu Z.H."/>
        </authorList>
    </citation>
    <scope>NUCLEOTIDE SEQUENCE [LARGE SCALE GENOMIC DNA]</scope>
    <source>
        <strain evidence="8 9">JN500901</strain>
    </source>
</reference>
<protein>
    <submittedName>
        <fullName evidence="8">TolC family protein</fullName>
    </submittedName>
</protein>
<dbReference type="GO" id="GO:0015288">
    <property type="term" value="F:porin activity"/>
    <property type="evidence" value="ECO:0007669"/>
    <property type="project" value="TreeGrafter"/>
</dbReference>
<keyword evidence="5" id="KW-0998">Cell outer membrane</keyword>
<evidence type="ECO:0000313" key="8">
    <source>
        <dbReference type="EMBL" id="AYD39323.1"/>
    </source>
</evidence>
<evidence type="ECO:0000256" key="3">
    <source>
        <dbReference type="ARBA" id="ARBA00022692"/>
    </source>
</evidence>
<dbReference type="KEGG" id="cfer:D4Z93_01695"/>
<feature type="coiled-coil region" evidence="6">
    <location>
        <begin position="145"/>
        <end position="172"/>
    </location>
</feature>
<feature type="chain" id="PRO_5017451095" evidence="7">
    <location>
        <begin position="25"/>
        <end position="387"/>
    </location>
</feature>
<accession>A0A386H182</accession>
<dbReference type="GO" id="GO:0009279">
    <property type="term" value="C:cell outer membrane"/>
    <property type="evidence" value="ECO:0007669"/>
    <property type="project" value="UniProtKB-SubCell"/>
</dbReference>
<evidence type="ECO:0000256" key="5">
    <source>
        <dbReference type="ARBA" id="ARBA00023237"/>
    </source>
</evidence>
<evidence type="ECO:0000256" key="1">
    <source>
        <dbReference type="ARBA" id="ARBA00004442"/>
    </source>
</evidence>
<keyword evidence="4" id="KW-0472">Membrane</keyword>
<dbReference type="AlphaFoldDB" id="A0A386H182"/>
<dbReference type="PROSITE" id="PS51257">
    <property type="entry name" value="PROKAR_LIPOPROTEIN"/>
    <property type="match status" value="1"/>
</dbReference>
<dbReference type="SUPFAM" id="SSF56954">
    <property type="entry name" value="Outer membrane efflux proteins (OEP)"/>
    <property type="match status" value="1"/>
</dbReference>
<keyword evidence="6" id="KW-0175">Coiled coil</keyword>
<evidence type="ECO:0000313" key="9">
    <source>
        <dbReference type="Proteomes" id="UP000266301"/>
    </source>
</evidence>
<dbReference type="InterPro" id="IPR051906">
    <property type="entry name" value="TolC-like"/>
</dbReference>
<organism evidence="8 9">
    <name type="scientific">Clostridium fermenticellae</name>
    <dbReference type="NCBI Taxonomy" id="2068654"/>
    <lineage>
        <taxon>Bacteria</taxon>
        <taxon>Bacillati</taxon>
        <taxon>Bacillota</taxon>
        <taxon>Clostridia</taxon>
        <taxon>Eubacteriales</taxon>
        <taxon>Clostridiaceae</taxon>
        <taxon>Clostridium</taxon>
    </lineage>
</organism>
<dbReference type="GO" id="GO:0015562">
    <property type="term" value="F:efflux transmembrane transporter activity"/>
    <property type="evidence" value="ECO:0007669"/>
    <property type="project" value="InterPro"/>
</dbReference>
<evidence type="ECO:0000256" key="7">
    <source>
        <dbReference type="SAM" id="SignalP"/>
    </source>
</evidence>
<dbReference type="EMBL" id="CP032416">
    <property type="protein sequence ID" value="AYD39323.1"/>
    <property type="molecule type" value="Genomic_DNA"/>
</dbReference>
<dbReference type="RefSeq" id="WP_119970032.1">
    <property type="nucleotide sequence ID" value="NZ_CP032416.1"/>
</dbReference>
<evidence type="ECO:0000256" key="4">
    <source>
        <dbReference type="ARBA" id="ARBA00023136"/>
    </source>
</evidence>
<feature type="signal peptide" evidence="7">
    <location>
        <begin position="1"/>
        <end position="24"/>
    </location>
</feature>
<dbReference type="PANTHER" id="PTHR30026">
    <property type="entry name" value="OUTER MEMBRANE PROTEIN TOLC"/>
    <property type="match status" value="1"/>
</dbReference>
<comment type="subcellular location">
    <subcellularLocation>
        <location evidence="1">Cell outer membrane</location>
    </subcellularLocation>
</comment>
<dbReference type="GO" id="GO:1990281">
    <property type="term" value="C:efflux pump complex"/>
    <property type="evidence" value="ECO:0007669"/>
    <property type="project" value="TreeGrafter"/>
</dbReference>
<sequence length="387" mass="42765">MINKKLAAALALTFVMSTGGACFAADASTSTGTSQSTTDVSNPSTVNLTLDDALNSIEKNNRSIGLLDQQIDLCNKQYDSAHSNSLGLQASNLNQATAGNQYAALKIQEDVVPQQAALAIEDAKHKRNNTLKTLKFTTEQQYMAVVNLKSQIENINETIANVNDQIKDTTLKIQQGLLTQDALNALEVQKSQLEASLNTPKSQMQQALLGIKQALNLDLNTNLVLAPAQRDFAKYDDSDISDKITKSVADNYDLYSLQKNIDFMAMEQDIYSKYYHNDNSNEVQAGLNVQNLKNQLDETKLNKTITLWNSYYDLKNKEDAVQTVQATVDADQASYNSTEAKLNQGIVTKLELDSAQLTLNKDKLNLEMAVNDYMVAVDTYEYNLSNE</sequence>
<keyword evidence="2" id="KW-1134">Transmembrane beta strand</keyword>
<proteinExistence type="predicted"/>